<evidence type="ECO:0000256" key="1">
    <source>
        <dbReference type="SAM" id="MobiDB-lite"/>
    </source>
</evidence>
<name>A0AAE3DXF5_9FIRM</name>
<evidence type="ECO:0000313" key="3">
    <source>
        <dbReference type="EMBL" id="MCC2209915.1"/>
    </source>
</evidence>
<keyword evidence="4" id="KW-1185">Reference proteome</keyword>
<evidence type="ECO:0008006" key="5">
    <source>
        <dbReference type="Google" id="ProtNLM"/>
    </source>
</evidence>
<feature type="transmembrane region" description="Helical" evidence="2">
    <location>
        <begin position="177"/>
        <end position="199"/>
    </location>
</feature>
<feature type="transmembrane region" description="Helical" evidence="2">
    <location>
        <begin position="93"/>
        <end position="115"/>
    </location>
</feature>
<dbReference type="PANTHER" id="PTHR40076">
    <property type="entry name" value="MEMBRANE PROTEIN-RELATED"/>
    <property type="match status" value="1"/>
</dbReference>
<dbReference type="InterPro" id="IPR010380">
    <property type="entry name" value="DUF975"/>
</dbReference>
<keyword evidence="2" id="KW-0812">Transmembrane</keyword>
<evidence type="ECO:0000313" key="4">
    <source>
        <dbReference type="Proteomes" id="UP001198242"/>
    </source>
</evidence>
<accession>A0AAE3DXF5</accession>
<feature type="region of interest" description="Disordered" evidence="1">
    <location>
        <begin position="218"/>
        <end position="254"/>
    </location>
</feature>
<dbReference type="EMBL" id="JAJEQM010000003">
    <property type="protein sequence ID" value="MCC2209915.1"/>
    <property type="molecule type" value="Genomic_DNA"/>
</dbReference>
<organism evidence="3 4">
    <name type="scientific">Hominilimicola fabiformis</name>
    <dbReference type="NCBI Taxonomy" id="2885356"/>
    <lineage>
        <taxon>Bacteria</taxon>
        <taxon>Bacillati</taxon>
        <taxon>Bacillota</taxon>
        <taxon>Clostridia</taxon>
        <taxon>Eubacteriales</taxon>
        <taxon>Oscillospiraceae</taxon>
        <taxon>Hominilimicola</taxon>
    </lineage>
</organism>
<feature type="transmembrane region" description="Helical" evidence="2">
    <location>
        <begin position="21"/>
        <end position="38"/>
    </location>
</feature>
<comment type="caution">
    <text evidence="3">The sequence shown here is derived from an EMBL/GenBank/DDBJ whole genome shotgun (WGS) entry which is preliminary data.</text>
</comment>
<dbReference type="PANTHER" id="PTHR40076:SF1">
    <property type="entry name" value="MEMBRANE PROTEIN"/>
    <property type="match status" value="1"/>
</dbReference>
<evidence type="ECO:0000256" key="2">
    <source>
        <dbReference type="SAM" id="Phobius"/>
    </source>
</evidence>
<feature type="transmembrane region" description="Helical" evidence="2">
    <location>
        <begin position="147"/>
        <end position="170"/>
    </location>
</feature>
<gene>
    <name evidence="3" type="ORF">LKE05_03760</name>
</gene>
<reference evidence="3 4" key="1">
    <citation type="submission" date="2021-10" db="EMBL/GenBank/DDBJ databases">
        <title>Anaerobic single-cell dispensing facilitates the cultivation of human gut bacteria.</title>
        <authorList>
            <person name="Afrizal A."/>
        </authorList>
    </citation>
    <scope>NUCLEOTIDE SEQUENCE [LARGE SCALE GENOMIC DNA]</scope>
    <source>
        <strain evidence="3 4">CLA-AA-H232</strain>
    </source>
</reference>
<dbReference type="RefSeq" id="WP_022231114.1">
    <property type="nucleotide sequence ID" value="NZ_JAJEQM010000003.1"/>
</dbReference>
<keyword evidence="2" id="KW-0472">Membrane</keyword>
<sequence length="282" mass="31247">MIISNIYKRAFNVLSKMPFKLWGLSLLSSLLTILVLVFGVLPIVIVPVIAVLSAGMAAVYLDGFNGKEVYSDQLFKGFKDFWRTAGGMCWKKLWIFIWFLVPIAGPFIAISKYYAYSFTPYILNEEKSVNATAALRKSMQDTNGYKLQMFCAEFIPNLLIYAVMAILALLSKIPFVGILFAVITVIVQLVYTLFAPLFFGLVHAGFYEYAKTPVKSTTYSAPQAPQTPQAQSAPVQTPVQPQTTEQAAPTENDTPKPITCPVCDSVNAPNTHFCYKCGSKLD</sequence>
<keyword evidence="2" id="KW-1133">Transmembrane helix</keyword>
<dbReference type="Proteomes" id="UP001198242">
    <property type="component" value="Unassembled WGS sequence"/>
</dbReference>
<proteinExistence type="predicted"/>
<dbReference type="AlphaFoldDB" id="A0AAE3DXF5"/>
<feature type="compositionally biased region" description="Low complexity" evidence="1">
    <location>
        <begin position="218"/>
        <end position="251"/>
    </location>
</feature>
<protein>
    <recommendedName>
        <fullName evidence="5">Zinc ribbon domain-containing protein</fullName>
    </recommendedName>
</protein>